<evidence type="ECO:0000313" key="3">
    <source>
        <dbReference type="EMBL" id="MFC4720669.1"/>
    </source>
</evidence>
<dbReference type="Pfam" id="PF15980">
    <property type="entry name" value="ComGF"/>
    <property type="match status" value="1"/>
</dbReference>
<dbReference type="InterPro" id="IPR016977">
    <property type="entry name" value="ComGF"/>
</dbReference>
<evidence type="ECO:0000256" key="1">
    <source>
        <dbReference type="ARBA" id="ARBA00004241"/>
    </source>
</evidence>
<dbReference type="RefSeq" id="WP_204655170.1">
    <property type="nucleotide sequence ID" value="NZ_JAFBFD010000065.1"/>
</dbReference>
<comment type="caution">
    <text evidence="3">The sequence shown here is derived from an EMBL/GenBank/DDBJ whole genome shotgun (WGS) entry which is preliminary data.</text>
</comment>
<dbReference type="EMBL" id="JBHSGS010000067">
    <property type="protein sequence ID" value="MFC4720669.1"/>
    <property type="molecule type" value="Genomic_DNA"/>
</dbReference>
<protein>
    <submittedName>
        <fullName evidence="3">Competence type IV pilus minor pilin ComGF</fullName>
    </submittedName>
</protein>
<evidence type="ECO:0000256" key="2">
    <source>
        <dbReference type="ARBA" id="ARBA00023287"/>
    </source>
</evidence>
<reference evidence="4" key="1">
    <citation type="journal article" date="2019" name="Int. J. Syst. Evol. Microbiol.">
        <title>The Global Catalogue of Microorganisms (GCM) 10K type strain sequencing project: providing services to taxonomists for standard genome sequencing and annotation.</title>
        <authorList>
            <consortium name="The Broad Institute Genomics Platform"/>
            <consortium name="The Broad Institute Genome Sequencing Center for Infectious Disease"/>
            <person name="Wu L."/>
            <person name="Ma J."/>
        </authorList>
    </citation>
    <scope>NUCLEOTIDE SEQUENCE [LARGE SCALE GENOMIC DNA]</scope>
    <source>
        <strain evidence="4">CGMCC 1.19032</strain>
    </source>
</reference>
<sequence length="151" mass="17341">MNNKYQGFTLIECLIALSLMSLFFAALAGILPQSQKVNQQLLDRQELEWQVFLGQMDAIFLLGEFKKFSKTEIFFERYKLDDKGNEVAVSIKRTAKNQRVVLINNGGNEPLLTQVTDLIFEQIDQDIIMQVTYSNGVKRIGKWTIPPKVPR</sequence>
<gene>
    <name evidence="3" type="primary">comGF</name>
    <name evidence="3" type="ORF">ACFO5I_13140</name>
</gene>
<dbReference type="Pfam" id="PF07963">
    <property type="entry name" value="N_methyl"/>
    <property type="match status" value="1"/>
</dbReference>
<evidence type="ECO:0000313" key="4">
    <source>
        <dbReference type="Proteomes" id="UP001595969"/>
    </source>
</evidence>
<dbReference type="NCBIfam" id="TIGR02532">
    <property type="entry name" value="IV_pilin_GFxxxE"/>
    <property type="match status" value="1"/>
</dbReference>
<dbReference type="NCBIfam" id="NF041002">
    <property type="entry name" value="pilin_ComGF"/>
    <property type="match status" value="1"/>
</dbReference>
<keyword evidence="4" id="KW-1185">Reference proteome</keyword>
<dbReference type="Proteomes" id="UP001595969">
    <property type="component" value="Unassembled WGS sequence"/>
</dbReference>
<dbReference type="InterPro" id="IPR012902">
    <property type="entry name" value="N_methyl_site"/>
</dbReference>
<name>A0ABV9MZS6_9ENTE</name>
<organism evidence="3 4">
    <name type="scientific">Enterococcus lemanii</name>
    <dbReference type="NCBI Taxonomy" id="1159752"/>
    <lineage>
        <taxon>Bacteria</taxon>
        <taxon>Bacillati</taxon>
        <taxon>Bacillota</taxon>
        <taxon>Bacilli</taxon>
        <taxon>Lactobacillales</taxon>
        <taxon>Enterococcaceae</taxon>
        <taxon>Enterococcus</taxon>
    </lineage>
</organism>
<keyword evidence="2" id="KW-0178">Competence</keyword>
<proteinExistence type="predicted"/>
<comment type="subcellular location">
    <subcellularLocation>
        <location evidence="1">Cell surface</location>
    </subcellularLocation>
</comment>
<accession>A0ABV9MZS6</accession>